<accession>E6QGH7</accession>
<sequence>MHSWGWPKAQYVVAVCDNRISTEDTTAEVPTPAVIHWKVGHFGALVDHRDGRYLLRDSVYPQDRWIDAETVAEEGSGYFLLPLQGATPSRAGFAAAEAEQKTRITGRGYVNGPAPQQSHHQEIQVWTGHGHLRRLCGHCRTED</sequence>
<proteinExistence type="predicted"/>
<name>E6QGH7_9ZZZZ</name>
<reference evidence="1" key="1">
    <citation type="submission" date="2009-10" db="EMBL/GenBank/DDBJ databases">
        <title>Diversity of trophic interactions inside an arsenic-rich microbial ecosystem.</title>
        <authorList>
            <person name="Bertin P.N."/>
            <person name="Heinrich-Salmeron A."/>
            <person name="Pelletier E."/>
            <person name="Goulhen-Chollet F."/>
            <person name="Arsene-Ploetze F."/>
            <person name="Gallien S."/>
            <person name="Calteau A."/>
            <person name="Vallenet D."/>
            <person name="Casiot C."/>
            <person name="Chane-Woon-Ming B."/>
            <person name="Giloteaux L."/>
            <person name="Barakat M."/>
            <person name="Bonnefoy V."/>
            <person name="Bruneel O."/>
            <person name="Chandler M."/>
            <person name="Cleiss J."/>
            <person name="Duran R."/>
            <person name="Elbaz-Poulichet F."/>
            <person name="Fonknechten N."/>
            <person name="Lauga B."/>
            <person name="Mornico D."/>
            <person name="Ortet P."/>
            <person name="Schaeffer C."/>
            <person name="Siguier P."/>
            <person name="Alexander Thil Smith A."/>
            <person name="Van Dorsselaer A."/>
            <person name="Weissenbach J."/>
            <person name="Medigue C."/>
            <person name="Le Paslier D."/>
        </authorList>
    </citation>
    <scope>NUCLEOTIDE SEQUENCE</scope>
</reference>
<evidence type="ECO:0000313" key="1">
    <source>
        <dbReference type="EMBL" id="CBI06337.1"/>
    </source>
</evidence>
<organism evidence="1">
    <name type="scientific">mine drainage metagenome</name>
    <dbReference type="NCBI Taxonomy" id="410659"/>
    <lineage>
        <taxon>unclassified sequences</taxon>
        <taxon>metagenomes</taxon>
        <taxon>ecological metagenomes</taxon>
    </lineage>
</organism>
<dbReference type="AlphaFoldDB" id="E6QGH7"/>
<dbReference type="EMBL" id="CABP01000170">
    <property type="protein sequence ID" value="CBI06337.1"/>
    <property type="molecule type" value="Genomic_DNA"/>
</dbReference>
<protein>
    <submittedName>
        <fullName evidence="1">Uncharacterized protein</fullName>
    </submittedName>
</protein>
<gene>
    <name evidence="1" type="ORF">CARN5_0136</name>
</gene>
<comment type="caution">
    <text evidence="1">The sequence shown here is derived from an EMBL/GenBank/DDBJ whole genome shotgun (WGS) entry which is preliminary data.</text>
</comment>